<dbReference type="Proteomes" id="UP001558652">
    <property type="component" value="Unassembled WGS sequence"/>
</dbReference>
<evidence type="ECO:0000313" key="4">
    <source>
        <dbReference type="Proteomes" id="UP001558652"/>
    </source>
</evidence>
<protein>
    <submittedName>
        <fullName evidence="3">Uncharacterized protein</fullName>
    </submittedName>
</protein>
<evidence type="ECO:0000313" key="3">
    <source>
        <dbReference type="EMBL" id="KAL1109963.1"/>
    </source>
</evidence>
<feature type="region of interest" description="Disordered" evidence="1">
    <location>
        <begin position="272"/>
        <end position="297"/>
    </location>
</feature>
<reference evidence="3 4" key="1">
    <citation type="submission" date="2024-07" db="EMBL/GenBank/DDBJ databases">
        <title>Chromosome-level genome assembly of the water stick insect Ranatra chinensis (Heteroptera: Nepidae).</title>
        <authorList>
            <person name="Liu X."/>
        </authorList>
    </citation>
    <scope>NUCLEOTIDE SEQUENCE [LARGE SCALE GENOMIC DNA]</scope>
    <source>
        <strain evidence="3">Cailab_2021Rc</strain>
        <tissue evidence="3">Muscle</tissue>
    </source>
</reference>
<evidence type="ECO:0000256" key="1">
    <source>
        <dbReference type="SAM" id="MobiDB-lite"/>
    </source>
</evidence>
<keyword evidence="2" id="KW-1133">Transmembrane helix</keyword>
<feature type="compositionally biased region" description="Basic and acidic residues" evidence="1">
    <location>
        <begin position="281"/>
        <end position="297"/>
    </location>
</feature>
<comment type="caution">
    <text evidence="3">The sequence shown here is derived from an EMBL/GenBank/DDBJ whole genome shotgun (WGS) entry which is preliminary data.</text>
</comment>
<accession>A0ABD0Y7E9</accession>
<feature type="transmembrane region" description="Helical" evidence="2">
    <location>
        <begin position="49"/>
        <end position="72"/>
    </location>
</feature>
<dbReference type="AlphaFoldDB" id="A0ABD0Y7E9"/>
<organism evidence="3 4">
    <name type="scientific">Ranatra chinensis</name>
    <dbReference type="NCBI Taxonomy" id="642074"/>
    <lineage>
        <taxon>Eukaryota</taxon>
        <taxon>Metazoa</taxon>
        <taxon>Ecdysozoa</taxon>
        <taxon>Arthropoda</taxon>
        <taxon>Hexapoda</taxon>
        <taxon>Insecta</taxon>
        <taxon>Pterygota</taxon>
        <taxon>Neoptera</taxon>
        <taxon>Paraneoptera</taxon>
        <taxon>Hemiptera</taxon>
        <taxon>Heteroptera</taxon>
        <taxon>Panheteroptera</taxon>
        <taxon>Nepomorpha</taxon>
        <taxon>Nepidae</taxon>
        <taxon>Ranatrinae</taxon>
        <taxon>Ranatra</taxon>
    </lineage>
</organism>
<dbReference type="EMBL" id="JBFDAA010000114">
    <property type="protein sequence ID" value="KAL1109963.1"/>
    <property type="molecule type" value="Genomic_DNA"/>
</dbReference>
<evidence type="ECO:0000256" key="2">
    <source>
        <dbReference type="SAM" id="Phobius"/>
    </source>
</evidence>
<name>A0ABD0Y7E9_9HEMI</name>
<keyword evidence="2" id="KW-0472">Membrane</keyword>
<sequence length="381" mass="42610">MAPKRRNMIYKNKKQETTEIAELHRQLVETYEPLVRVFTSRLGRSKKMALTLGATVYGVCLMGQLLSVGFMANGATIDDVLRDPYTARVSQNLLWMAYCYPSSLALALSDFHLRQTKRILMGLYGKFRRFGGSMMQQHQEAHTVRFPITNGSLFTTLEGRGCLLRQHNYRRVPPGMFLNLHHHQAQPPQPGGGHHYHSGHPVHQGVVQQGHRHQEVAAGPPLTSVDQLRALLGVAEDGPEEGGHYATLTSLMSACSATTAANDDFEFFHQMSPSTNQNPSHHKEQASCRENGDQVNRERRILDDNKISFRESSVGDIPKERAWRRSLESDGPGRLMPVLSVDSLAAALSKPGVSYLDTGDICTHRSDSVPDLKRIFLTDYL</sequence>
<proteinExistence type="predicted"/>
<keyword evidence="4" id="KW-1185">Reference proteome</keyword>
<gene>
    <name evidence="3" type="ORF">AAG570_014072</name>
</gene>
<keyword evidence="2" id="KW-0812">Transmembrane</keyword>